<comment type="caution">
    <text evidence="1">The sequence shown here is derived from an EMBL/GenBank/DDBJ whole genome shotgun (WGS) entry which is preliminary data.</text>
</comment>
<evidence type="ECO:0000313" key="2">
    <source>
        <dbReference type="Proteomes" id="UP000520291"/>
    </source>
</evidence>
<evidence type="ECO:0008006" key="3">
    <source>
        <dbReference type="Google" id="ProtNLM"/>
    </source>
</evidence>
<name>A0A7X9XIH3_9BACE</name>
<evidence type="ECO:0000313" key="1">
    <source>
        <dbReference type="EMBL" id="NME86418.1"/>
    </source>
</evidence>
<sequence>MAKVQIVFAMTIDGYFPDDDRLMEWIREDRNGFILWEQHGTFSIAPDYPMVDLICFKDSASSDSIFQAIISKREDTEILRRLSVYHLPDEIVIYMLPVISGHGIRISDFLDPCFWNLHSSKSFRNGICRLIYRKTLQ</sequence>
<protein>
    <recommendedName>
        <fullName evidence="3">Deaminase</fullName>
    </recommendedName>
</protein>
<organism evidence="1 2">
    <name type="scientific">Bacteroides eggerthii</name>
    <dbReference type="NCBI Taxonomy" id="28111"/>
    <lineage>
        <taxon>Bacteria</taxon>
        <taxon>Pseudomonadati</taxon>
        <taxon>Bacteroidota</taxon>
        <taxon>Bacteroidia</taxon>
        <taxon>Bacteroidales</taxon>
        <taxon>Bacteroidaceae</taxon>
        <taxon>Bacteroides</taxon>
    </lineage>
</organism>
<reference evidence="1 2" key="1">
    <citation type="submission" date="2020-04" db="EMBL/GenBank/DDBJ databases">
        <authorList>
            <person name="Hitch T.C.A."/>
            <person name="Wylensek D."/>
            <person name="Clavel T."/>
        </authorList>
    </citation>
    <scope>NUCLEOTIDE SEQUENCE [LARGE SCALE GENOMIC DNA]</scope>
    <source>
        <strain evidence="1 2">WCA3-601-WT-5E</strain>
    </source>
</reference>
<accession>A0A7X9XIH3</accession>
<dbReference type="Proteomes" id="UP000520291">
    <property type="component" value="Unassembled WGS sequence"/>
</dbReference>
<dbReference type="RefSeq" id="WP_168947690.1">
    <property type="nucleotide sequence ID" value="NZ_JABAGL010000012.1"/>
</dbReference>
<dbReference type="SUPFAM" id="SSF53597">
    <property type="entry name" value="Dihydrofolate reductase-like"/>
    <property type="match status" value="1"/>
</dbReference>
<dbReference type="AlphaFoldDB" id="A0A7X9XIH3"/>
<gene>
    <name evidence="1" type="ORF">HF841_10370</name>
</gene>
<dbReference type="EMBL" id="JABAGL010000012">
    <property type="protein sequence ID" value="NME86418.1"/>
    <property type="molecule type" value="Genomic_DNA"/>
</dbReference>
<dbReference type="InterPro" id="IPR024072">
    <property type="entry name" value="DHFR-like_dom_sf"/>
</dbReference>
<proteinExistence type="predicted"/>